<organism evidence="2 3">
    <name type="scientific">Brachionus calyciflorus</name>
    <dbReference type="NCBI Taxonomy" id="104777"/>
    <lineage>
        <taxon>Eukaryota</taxon>
        <taxon>Metazoa</taxon>
        <taxon>Spiralia</taxon>
        <taxon>Gnathifera</taxon>
        <taxon>Rotifera</taxon>
        <taxon>Eurotatoria</taxon>
        <taxon>Monogononta</taxon>
        <taxon>Pseudotrocha</taxon>
        <taxon>Ploima</taxon>
        <taxon>Brachionidae</taxon>
        <taxon>Brachionus</taxon>
    </lineage>
</organism>
<dbReference type="EMBL" id="CAJNOC010008034">
    <property type="protein sequence ID" value="CAF1108807.1"/>
    <property type="molecule type" value="Genomic_DNA"/>
</dbReference>
<comment type="caution">
    <text evidence="2">The sequence shown here is derived from an EMBL/GenBank/DDBJ whole genome shotgun (WGS) entry which is preliminary data.</text>
</comment>
<accession>A0A814PPR5</accession>
<dbReference type="AlphaFoldDB" id="A0A814PPR5"/>
<dbReference type="OrthoDB" id="6773808at2759"/>
<protein>
    <submittedName>
        <fullName evidence="2">Uncharacterized protein</fullName>
    </submittedName>
</protein>
<evidence type="ECO:0000313" key="2">
    <source>
        <dbReference type="EMBL" id="CAF1108807.1"/>
    </source>
</evidence>
<gene>
    <name evidence="2" type="ORF">OXX778_LOCUS21522</name>
</gene>
<feature type="region of interest" description="Disordered" evidence="1">
    <location>
        <begin position="260"/>
        <end position="283"/>
    </location>
</feature>
<name>A0A814PPR5_9BILA</name>
<reference evidence="2" key="1">
    <citation type="submission" date="2021-02" db="EMBL/GenBank/DDBJ databases">
        <authorList>
            <person name="Nowell W R."/>
        </authorList>
    </citation>
    <scope>NUCLEOTIDE SEQUENCE</scope>
    <source>
        <strain evidence="2">Ploen Becks lab</strain>
    </source>
</reference>
<evidence type="ECO:0000256" key="1">
    <source>
        <dbReference type="SAM" id="MobiDB-lite"/>
    </source>
</evidence>
<evidence type="ECO:0000313" key="3">
    <source>
        <dbReference type="Proteomes" id="UP000663879"/>
    </source>
</evidence>
<keyword evidence="3" id="KW-1185">Reference proteome</keyword>
<dbReference type="Proteomes" id="UP000663879">
    <property type="component" value="Unassembled WGS sequence"/>
</dbReference>
<sequence length="283" mass="32561">MWILYTCLVRGPCRKTIIDKIKTIKGAKFNGNKKLWSIPLELEDELLSIFRQSQISYDFVAKQDEKKTNEVKGVITSLKDDDFLNEKISQNFDYLKILAKCDKKMINSILNGANKDLIHSLCECIYNILKGNVELTERNKTQLIKHKNSLRKLLTKNSIKEKKKIPIQKGGFLQILLPSVISGLATILDDQNSVDEEVRSVKNEYDEFQDQNTYDWIKEESLTPFSAGLRGFSNMLNKTLKNYNQSNNFTPGNISMNETNNDLSDFTLRDNSLNNSRYSNKDP</sequence>
<proteinExistence type="predicted"/>